<dbReference type="Pfam" id="PF03583">
    <property type="entry name" value="LIP"/>
    <property type="match status" value="1"/>
</dbReference>
<dbReference type="PIRSF" id="PIRSF029171">
    <property type="entry name" value="Esterase_LipA"/>
    <property type="match status" value="1"/>
</dbReference>
<comment type="caution">
    <text evidence="1">The sequence shown here is derived from an EMBL/GenBank/DDBJ whole genome shotgun (WGS) entry which is preliminary data.</text>
</comment>
<dbReference type="PANTHER" id="PTHR34853:SF1">
    <property type="entry name" value="LIPASE 5"/>
    <property type="match status" value="1"/>
</dbReference>
<accession>A0A150TBF2</accession>
<reference evidence="1 2" key="1">
    <citation type="submission" date="2014-02" db="EMBL/GenBank/DDBJ databases">
        <title>The small core and large imbalanced accessory genome model reveals a collaborative survival strategy of Sorangium cellulosum strains in nature.</title>
        <authorList>
            <person name="Han K."/>
            <person name="Peng R."/>
            <person name="Blom J."/>
            <person name="Li Y.-Z."/>
        </authorList>
    </citation>
    <scope>NUCLEOTIDE SEQUENCE [LARGE SCALE GENOMIC DNA]</scope>
    <source>
        <strain evidence="1 2">So0149</strain>
    </source>
</reference>
<sequence>MTTSVTVPEDDTFYHPPPSLLEGEHGEVIWSRPLSGEAAIASARLNQLVLYRSRDVHGKPIAVSGIVALPRKPAPAGGYPIVSWAHGTVGCADTCAPSRDTVTSPAHPWNEYPHGLLSAFLDRGWAVAMTDYEGLGTDGLHPYLLGESQAHGILDIALAARRLFPAELSRKLAIVGHSQGGQAALFGAHHAPTWTPDLDLRGVAAMAPASGVHLLVAAGTTLDYAQPGFAFTALFLAGAIAGNPNINPEELLTVKAYSVWHHIHERARVELAKEDSWGGLKGNEQLRPEPNPSKKAFFDQLELMNPALRILAPIRISQGAKDQRIRADFTRTLHHQLAALNGPVNVTYKEYEEVSATHDPVELGFHFGLMDTDLPSLT</sequence>
<proteinExistence type="predicted"/>
<protein>
    <submittedName>
        <fullName evidence="1">Lipase</fullName>
    </submittedName>
</protein>
<dbReference type="Gene3D" id="3.40.50.1820">
    <property type="entry name" value="alpha/beta hydrolase"/>
    <property type="match status" value="1"/>
</dbReference>
<gene>
    <name evidence="1" type="ORF">BE18_39630</name>
</gene>
<dbReference type="AlphaFoldDB" id="A0A150TBF2"/>
<evidence type="ECO:0000313" key="1">
    <source>
        <dbReference type="EMBL" id="KYG02010.1"/>
    </source>
</evidence>
<dbReference type="EMBL" id="JEMC01000776">
    <property type="protein sequence ID" value="KYG02010.1"/>
    <property type="molecule type" value="Genomic_DNA"/>
</dbReference>
<evidence type="ECO:0000313" key="2">
    <source>
        <dbReference type="Proteomes" id="UP000075515"/>
    </source>
</evidence>
<dbReference type="Proteomes" id="UP000075515">
    <property type="component" value="Unassembled WGS sequence"/>
</dbReference>
<dbReference type="InterPro" id="IPR005152">
    <property type="entry name" value="Lipase_secreted"/>
</dbReference>
<dbReference type="PANTHER" id="PTHR34853">
    <property type="match status" value="1"/>
</dbReference>
<name>A0A150TBF2_SORCE</name>
<dbReference type="InterPro" id="IPR029058">
    <property type="entry name" value="AB_hydrolase_fold"/>
</dbReference>
<feature type="non-terminal residue" evidence="1">
    <location>
        <position position="378"/>
    </location>
</feature>
<dbReference type="SUPFAM" id="SSF53474">
    <property type="entry name" value="alpha/beta-Hydrolases"/>
    <property type="match status" value="1"/>
</dbReference>
<dbReference type="GO" id="GO:0004806">
    <property type="term" value="F:triacylglycerol lipase activity"/>
    <property type="evidence" value="ECO:0007669"/>
    <property type="project" value="InterPro"/>
</dbReference>
<dbReference type="GO" id="GO:0016042">
    <property type="term" value="P:lipid catabolic process"/>
    <property type="evidence" value="ECO:0007669"/>
    <property type="project" value="InterPro"/>
</dbReference>
<organism evidence="1 2">
    <name type="scientific">Sorangium cellulosum</name>
    <name type="common">Polyangium cellulosum</name>
    <dbReference type="NCBI Taxonomy" id="56"/>
    <lineage>
        <taxon>Bacteria</taxon>
        <taxon>Pseudomonadati</taxon>
        <taxon>Myxococcota</taxon>
        <taxon>Polyangia</taxon>
        <taxon>Polyangiales</taxon>
        <taxon>Polyangiaceae</taxon>
        <taxon>Sorangium</taxon>
    </lineage>
</organism>